<evidence type="ECO:0000313" key="2">
    <source>
        <dbReference type="Proteomes" id="UP000828390"/>
    </source>
</evidence>
<organism evidence="1 2">
    <name type="scientific">Dreissena polymorpha</name>
    <name type="common">Zebra mussel</name>
    <name type="synonym">Mytilus polymorpha</name>
    <dbReference type="NCBI Taxonomy" id="45954"/>
    <lineage>
        <taxon>Eukaryota</taxon>
        <taxon>Metazoa</taxon>
        <taxon>Spiralia</taxon>
        <taxon>Lophotrochozoa</taxon>
        <taxon>Mollusca</taxon>
        <taxon>Bivalvia</taxon>
        <taxon>Autobranchia</taxon>
        <taxon>Heteroconchia</taxon>
        <taxon>Euheterodonta</taxon>
        <taxon>Imparidentia</taxon>
        <taxon>Neoheterodontei</taxon>
        <taxon>Myida</taxon>
        <taxon>Dreissenoidea</taxon>
        <taxon>Dreissenidae</taxon>
        <taxon>Dreissena</taxon>
    </lineage>
</organism>
<proteinExistence type="predicted"/>
<gene>
    <name evidence="1" type="ORF">DPMN_192259</name>
</gene>
<keyword evidence="2" id="KW-1185">Reference proteome</keyword>
<dbReference type="Proteomes" id="UP000828390">
    <property type="component" value="Unassembled WGS sequence"/>
</dbReference>
<dbReference type="AlphaFoldDB" id="A0A9D3Y129"/>
<reference evidence="1" key="1">
    <citation type="journal article" date="2019" name="bioRxiv">
        <title>The Genome of the Zebra Mussel, Dreissena polymorpha: A Resource for Invasive Species Research.</title>
        <authorList>
            <person name="McCartney M.A."/>
            <person name="Auch B."/>
            <person name="Kono T."/>
            <person name="Mallez S."/>
            <person name="Zhang Y."/>
            <person name="Obille A."/>
            <person name="Becker A."/>
            <person name="Abrahante J.E."/>
            <person name="Garbe J."/>
            <person name="Badalamenti J.P."/>
            <person name="Herman A."/>
            <person name="Mangelson H."/>
            <person name="Liachko I."/>
            <person name="Sullivan S."/>
            <person name="Sone E.D."/>
            <person name="Koren S."/>
            <person name="Silverstein K.A.T."/>
            <person name="Beckman K.B."/>
            <person name="Gohl D.M."/>
        </authorList>
    </citation>
    <scope>NUCLEOTIDE SEQUENCE</scope>
    <source>
        <strain evidence="1">Duluth1</strain>
        <tissue evidence="1">Whole animal</tissue>
    </source>
</reference>
<accession>A0A9D3Y129</accession>
<comment type="caution">
    <text evidence="1">The sequence shown here is derived from an EMBL/GenBank/DDBJ whole genome shotgun (WGS) entry which is preliminary data.</text>
</comment>
<sequence>MFTFLFFQDTLESDKWIDQINFAGNGYFNDGLLHMILDHGANKVKTQLETTKCIQMHEA</sequence>
<name>A0A9D3Y129_DREPO</name>
<protein>
    <submittedName>
        <fullName evidence="1">Uncharacterized protein</fullName>
    </submittedName>
</protein>
<dbReference type="EMBL" id="JAIWYP010000083">
    <property type="protein sequence ID" value="KAH3690018.1"/>
    <property type="molecule type" value="Genomic_DNA"/>
</dbReference>
<reference evidence="1" key="2">
    <citation type="submission" date="2020-11" db="EMBL/GenBank/DDBJ databases">
        <authorList>
            <person name="McCartney M.A."/>
            <person name="Auch B."/>
            <person name="Kono T."/>
            <person name="Mallez S."/>
            <person name="Becker A."/>
            <person name="Gohl D.M."/>
            <person name="Silverstein K.A.T."/>
            <person name="Koren S."/>
            <person name="Bechman K.B."/>
            <person name="Herman A."/>
            <person name="Abrahante J.E."/>
            <person name="Garbe J."/>
        </authorList>
    </citation>
    <scope>NUCLEOTIDE SEQUENCE</scope>
    <source>
        <strain evidence="1">Duluth1</strain>
        <tissue evidence="1">Whole animal</tissue>
    </source>
</reference>
<evidence type="ECO:0000313" key="1">
    <source>
        <dbReference type="EMBL" id="KAH3690018.1"/>
    </source>
</evidence>